<comment type="caution">
    <text evidence="2">The sequence shown here is derived from an EMBL/GenBank/DDBJ whole genome shotgun (WGS) entry which is preliminary data.</text>
</comment>
<feature type="domain" description="Carboxylase conserved" evidence="1">
    <location>
        <begin position="2"/>
        <end position="48"/>
    </location>
</feature>
<name>A0A645GMA1_9ZZZZ</name>
<sequence length="66" mass="7948">MRPADLLPPQLENYKEEIKEFYEQEEDVLTYALFPQVALKFFSLRKAEKYRIDETLVNKQDMTHPV</sequence>
<evidence type="ECO:0000259" key="1">
    <source>
        <dbReference type="Pfam" id="PF02436"/>
    </source>
</evidence>
<accession>A0A645GMA1</accession>
<dbReference type="InterPro" id="IPR013785">
    <property type="entry name" value="Aldolase_TIM"/>
</dbReference>
<organism evidence="2">
    <name type="scientific">bioreactor metagenome</name>
    <dbReference type="NCBI Taxonomy" id="1076179"/>
    <lineage>
        <taxon>unclassified sequences</taxon>
        <taxon>metagenomes</taxon>
        <taxon>ecological metagenomes</taxon>
    </lineage>
</organism>
<dbReference type="InterPro" id="IPR003379">
    <property type="entry name" value="Carboxylase_cons_dom"/>
</dbReference>
<dbReference type="Pfam" id="PF02436">
    <property type="entry name" value="PYC_OADA"/>
    <property type="match status" value="1"/>
</dbReference>
<dbReference type="EMBL" id="VSSQ01073814">
    <property type="protein sequence ID" value="MPN24833.1"/>
    <property type="molecule type" value="Genomic_DNA"/>
</dbReference>
<evidence type="ECO:0000313" key="2">
    <source>
        <dbReference type="EMBL" id="MPN24833.1"/>
    </source>
</evidence>
<protein>
    <recommendedName>
        <fullName evidence="1">Carboxylase conserved domain-containing protein</fullName>
    </recommendedName>
</protein>
<dbReference type="SUPFAM" id="SSF89000">
    <property type="entry name" value="post-HMGL domain-like"/>
    <property type="match status" value="1"/>
</dbReference>
<dbReference type="Gene3D" id="3.20.20.70">
    <property type="entry name" value="Aldolase class I"/>
    <property type="match status" value="1"/>
</dbReference>
<dbReference type="AlphaFoldDB" id="A0A645GMA1"/>
<proteinExistence type="predicted"/>
<gene>
    <name evidence="2" type="ORF">SDC9_172238</name>
</gene>
<reference evidence="2" key="1">
    <citation type="submission" date="2019-08" db="EMBL/GenBank/DDBJ databases">
        <authorList>
            <person name="Kucharzyk K."/>
            <person name="Murdoch R.W."/>
            <person name="Higgins S."/>
            <person name="Loffler F."/>
        </authorList>
    </citation>
    <scope>NUCLEOTIDE SEQUENCE</scope>
</reference>